<dbReference type="Proteomes" id="UP001596413">
    <property type="component" value="Unassembled WGS sequence"/>
</dbReference>
<protein>
    <submittedName>
        <fullName evidence="1">Uncharacterized protein</fullName>
    </submittedName>
</protein>
<evidence type="ECO:0000313" key="2">
    <source>
        <dbReference type="Proteomes" id="UP001596413"/>
    </source>
</evidence>
<accession>A0ABW2GB26</accession>
<evidence type="ECO:0000313" key="1">
    <source>
        <dbReference type="EMBL" id="MFC7217974.1"/>
    </source>
</evidence>
<dbReference type="RefSeq" id="WP_386413229.1">
    <property type="nucleotide sequence ID" value="NZ_JBHSZO010000008.1"/>
</dbReference>
<gene>
    <name evidence="1" type="ORF">ACFQLX_07310</name>
</gene>
<comment type="caution">
    <text evidence="1">The sequence shown here is derived from an EMBL/GenBank/DDBJ whole genome shotgun (WGS) entry which is preliminary data.</text>
</comment>
<organism evidence="1 2">
    <name type="scientific">Streptomyces polyrhachis</name>
    <dbReference type="NCBI Taxonomy" id="1282885"/>
    <lineage>
        <taxon>Bacteria</taxon>
        <taxon>Bacillati</taxon>
        <taxon>Actinomycetota</taxon>
        <taxon>Actinomycetes</taxon>
        <taxon>Kitasatosporales</taxon>
        <taxon>Streptomycetaceae</taxon>
        <taxon>Streptomyces</taxon>
    </lineage>
</organism>
<name>A0ABW2GB26_9ACTN</name>
<proteinExistence type="predicted"/>
<reference evidence="2" key="1">
    <citation type="journal article" date="2019" name="Int. J. Syst. Evol. Microbiol.">
        <title>The Global Catalogue of Microorganisms (GCM) 10K type strain sequencing project: providing services to taxonomists for standard genome sequencing and annotation.</title>
        <authorList>
            <consortium name="The Broad Institute Genomics Platform"/>
            <consortium name="The Broad Institute Genome Sequencing Center for Infectious Disease"/>
            <person name="Wu L."/>
            <person name="Ma J."/>
        </authorList>
    </citation>
    <scope>NUCLEOTIDE SEQUENCE [LARGE SCALE GENOMIC DNA]</scope>
    <source>
        <strain evidence="2">CGMCC 1.13681</strain>
    </source>
</reference>
<sequence>MAEAMRETQQPEAELARVRADLTALWRTLPWSTDPFPGRCEDLGWLRVELVASPAWTPEQQAEVERLRARERELVLWLGRAA</sequence>
<dbReference type="EMBL" id="JBHSZO010000008">
    <property type="protein sequence ID" value="MFC7217974.1"/>
    <property type="molecule type" value="Genomic_DNA"/>
</dbReference>
<keyword evidence="2" id="KW-1185">Reference proteome</keyword>